<protein>
    <submittedName>
        <fullName evidence="4">Diacylglycerol O-acyltransferase 2-like</fullName>
    </submittedName>
</protein>
<keyword evidence="5" id="KW-1185">Reference proteome</keyword>
<evidence type="ECO:0000256" key="3">
    <source>
        <dbReference type="ARBA" id="ARBA00023315"/>
    </source>
</evidence>
<evidence type="ECO:0000313" key="4">
    <source>
        <dbReference type="EMBL" id="MCH90283.1"/>
    </source>
</evidence>
<dbReference type="Proteomes" id="UP000265520">
    <property type="component" value="Unassembled WGS sequence"/>
</dbReference>
<reference evidence="4 5" key="1">
    <citation type="journal article" date="2018" name="Front. Plant Sci.">
        <title>Red Clover (Trifolium pratense) and Zigzag Clover (T. medium) - A Picture of Genomic Similarities and Differences.</title>
        <authorList>
            <person name="Dluhosova J."/>
            <person name="Istvanek J."/>
            <person name="Nedelnik J."/>
            <person name="Repkova J."/>
        </authorList>
    </citation>
    <scope>NUCLEOTIDE SEQUENCE [LARGE SCALE GENOMIC DNA]</scope>
    <source>
        <strain evidence="5">cv. 10/8</strain>
        <tissue evidence="4">Leaf</tissue>
    </source>
</reference>
<proteinExistence type="inferred from homology"/>
<dbReference type="EMBL" id="LXQA010017993">
    <property type="protein sequence ID" value="MCH90283.1"/>
    <property type="molecule type" value="Genomic_DNA"/>
</dbReference>
<dbReference type="GO" id="GO:0019432">
    <property type="term" value="P:triglyceride biosynthetic process"/>
    <property type="evidence" value="ECO:0007669"/>
    <property type="project" value="UniProtKB-ARBA"/>
</dbReference>
<accession>A0A392MSI4</accession>
<dbReference type="InterPro" id="IPR007130">
    <property type="entry name" value="DAGAT"/>
</dbReference>
<keyword evidence="3 4" id="KW-0012">Acyltransferase</keyword>
<comment type="caution">
    <text evidence="4">The sequence shown here is derived from an EMBL/GenBank/DDBJ whole genome shotgun (WGS) entry which is preliminary data.</text>
</comment>
<sequence>MEKGKPLVPVFCFGQVSIYYLDVYKWWKPGGKLILNVARAIKFTPIYFWGLFG</sequence>
<evidence type="ECO:0000313" key="5">
    <source>
        <dbReference type="Proteomes" id="UP000265520"/>
    </source>
</evidence>
<evidence type="ECO:0000256" key="1">
    <source>
        <dbReference type="ARBA" id="ARBA00005420"/>
    </source>
</evidence>
<dbReference type="AlphaFoldDB" id="A0A392MSI4"/>
<evidence type="ECO:0000256" key="2">
    <source>
        <dbReference type="ARBA" id="ARBA00022679"/>
    </source>
</evidence>
<dbReference type="GO" id="GO:0004144">
    <property type="term" value="F:diacylglycerol O-acyltransferase activity"/>
    <property type="evidence" value="ECO:0007669"/>
    <property type="project" value="UniProtKB-ARBA"/>
</dbReference>
<feature type="non-terminal residue" evidence="4">
    <location>
        <position position="53"/>
    </location>
</feature>
<keyword evidence="2 4" id="KW-0808">Transferase</keyword>
<name>A0A392MSI4_9FABA</name>
<gene>
    <name evidence="4" type="ORF">A2U01_0011196</name>
</gene>
<comment type="similarity">
    <text evidence="1">Belongs to the diacylglycerol acyltransferase family.</text>
</comment>
<dbReference type="Pfam" id="PF03982">
    <property type="entry name" value="DAGAT"/>
    <property type="match status" value="1"/>
</dbReference>
<organism evidence="4 5">
    <name type="scientific">Trifolium medium</name>
    <dbReference type="NCBI Taxonomy" id="97028"/>
    <lineage>
        <taxon>Eukaryota</taxon>
        <taxon>Viridiplantae</taxon>
        <taxon>Streptophyta</taxon>
        <taxon>Embryophyta</taxon>
        <taxon>Tracheophyta</taxon>
        <taxon>Spermatophyta</taxon>
        <taxon>Magnoliopsida</taxon>
        <taxon>eudicotyledons</taxon>
        <taxon>Gunneridae</taxon>
        <taxon>Pentapetalae</taxon>
        <taxon>rosids</taxon>
        <taxon>fabids</taxon>
        <taxon>Fabales</taxon>
        <taxon>Fabaceae</taxon>
        <taxon>Papilionoideae</taxon>
        <taxon>50 kb inversion clade</taxon>
        <taxon>NPAAA clade</taxon>
        <taxon>Hologalegina</taxon>
        <taxon>IRL clade</taxon>
        <taxon>Trifolieae</taxon>
        <taxon>Trifolium</taxon>
    </lineage>
</organism>